<dbReference type="Pfam" id="PF15456">
    <property type="entry name" value="Uds1"/>
    <property type="match status" value="1"/>
</dbReference>
<comment type="caution">
    <text evidence="5">The sequence shown here is derived from an EMBL/GenBank/DDBJ whole genome shotgun (WGS) entry which is preliminary data.</text>
</comment>
<dbReference type="eggNOG" id="ENOG502QWKV">
    <property type="taxonomic scope" value="Eukaryota"/>
</dbReference>
<feature type="domain" description="Up-regulated during septation protein 1" evidence="3">
    <location>
        <begin position="86"/>
        <end position="224"/>
    </location>
</feature>
<feature type="coiled-coil region" evidence="1">
    <location>
        <begin position="529"/>
        <end position="770"/>
    </location>
</feature>
<dbReference type="AlphaFoldDB" id="W9XPT4"/>
<dbReference type="EMBL" id="AMGY01000005">
    <property type="protein sequence ID" value="EXJ82243.1"/>
    <property type="molecule type" value="Genomic_DNA"/>
</dbReference>
<dbReference type="InterPro" id="IPR029191">
    <property type="entry name" value="Uds1"/>
</dbReference>
<sequence length="844" mass="95543">MQPFSFGMRQSSAESVDDNRSRYVPSSVYSGPGPIDDSPAIGPPSSFMMGALRGSLEEQQTPRFAPLSRNPPRNSTVLNINDPVAMHLLTETAITDSREFEVLSFEEVEQLKREKNVLKNKIDTTRRKLALESKLRDAAQSLNRLYSTRDKAIAAGHSPKRSRRSFMGSQPSAGEDVVTRADDEYAASSRKVQEFTQELSELERRLDYTERRLLQHAAGILQMTHKGLKKNLRRTELPRSPESMASQPNDHNSGMGGIDDFDERSLYQVPDYVTNFGQIPSKMNKDRAGDSETKAIDNVARRLQELNERLHSMIAQADSHEHFDPPPQPTDEHMMGPISAQIQAYLVYLSQGLDVMEAAQARGHGSVQKSIFDSEEQLGDVNNRLQDMLEKTNSAGHSPLLQQDEPRGKDLQSQLAFSVTVLDRLNQRVDTLVEQKDILTRQIQQQRELNTKSDAERDTKIRELTDQLEEAKRIQAVGEEETQHAQNQIHLLVEQLDLAKQENVLFEQQRGVSDTKAVELERSARKEMEDKLMADLQAKQEELVLLQSELSQLRLDSESKTEQVLIELQEVRAAKERTEAELESHRTELAQVATKSAELETGRDENSNNLRRQINDLSAAKADAEAELSKVREEMKGLESEVVRAQTELTLVKAELDGAYGTRAQRAADVSMNPAIQKVIDDLNSRNKELESQLDFLQTQHETKGAGSAELQNKVNALQKELKDTIEDYEIMTKQSIDDEKERERLEESVDGLQQRCEMLESQLNEEKVKWLGAKAGLPNETTSTMVLKNEFKKMMRETRTENLRAIKAEQEERRRLEGIIKGLKKDLQQTRATKDTSTPQPGL</sequence>
<gene>
    <name evidence="5" type="ORF">A1O3_06056</name>
</gene>
<dbReference type="PANTHER" id="PTHR43941">
    <property type="entry name" value="STRUCTURAL MAINTENANCE OF CHROMOSOMES PROTEIN 2"/>
    <property type="match status" value="1"/>
</dbReference>
<evidence type="ECO:0000256" key="1">
    <source>
        <dbReference type="SAM" id="Coils"/>
    </source>
</evidence>
<dbReference type="Pfam" id="PF25078">
    <property type="entry name" value="DUF7801"/>
    <property type="match status" value="1"/>
</dbReference>
<feature type="region of interest" description="Disordered" evidence="2">
    <location>
        <begin position="825"/>
        <end position="844"/>
    </location>
</feature>
<accession>W9XPT4</accession>
<reference evidence="5 6" key="1">
    <citation type="submission" date="2013-03" db="EMBL/GenBank/DDBJ databases">
        <title>The Genome Sequence of Capronia epimyces CBS 606.96.</title>
        <authorList>
            <consortium name="The Broad Institute Genomics Platform"/>
            <person name="Cuomo C."/>
            <person name="de Hoog S."/>
            <person name="Gorbushina A."/>
            <person name="Walker B."/>
            <person name="Young S.K."/>
            <person name="Zeng Q."/>
            <person name="Gargeya S."/>
            <person name="Fitzgerald M."/>
            <person name="Haas B."/>
            <person name="Abouelleil A."/>
            <person name="Allen A.W."/>
            <person name="Alvarado L."/>
            <person name="Arachchi H.M."/>
            <person name="Berlin A.M."/>
            <person name="Chapman S.B."/>
            <person name="Gainer-Dewar J."/>
            <person name="Goldberg J."/>
            <person name="Griggs A."/>
            <person name="Gujja S."/>
            <person name="Hansen M."/>
            <person name="Howarth C."/>
            <person name="Imamovic A."/>
            <person name="Ireland A."/>
            <person name="Larimer J."/>
            <person name="McCowan C."/>
            <person name="Murphy C."/>
            <person name="Pearson M."/>
            <person name="Poon T.W."/>
            <person name="Priest M."/>
            <person name="Roberts A."/>
            <person name="Saif S."/>
            <person name="Shea T."/>
            <person name="Sisk P."/>
            <person name="Sykes S."/>
            <person name="Wortman J."/>
            <person name="Nusbaum C."/>
            <person name="Birren B."/>
        </authorList>
    </citation>
    <scope>NUCLEOTIDE SEQUENCE [LARGE SCALE GENOMIC DNA]</scope>
    <source>
        <strain evidence="5 6">CBS 606.96</strain>
    </source>
</reference>
<name>W9XPT4_9EURO</name>
<dbReference type="Gene3D" id="1.10.287.1490">
    <property type="match status" value="1"/>
</dbReference>
<dbReference type="RefSeq" id="XP_007734366.1">
    <property type="nucleotide sequence ID" value="XM_007736176.1"/>
</dbReference>
<feature type="coiled-coil region" evidence="1">
    <location>
        <begin position="185"/>
        <end position="212"/>
    </location>
</feature>
<dbReference type="HOGENOM" id="CLU_006409_0_0_1"/>
<protein>
    <submittedName>
        <fullName evidence="5">Uncharacterized protein</fullName>
    </submittedName>
</protein>
<feature type="compositionally biased region" description="Polar residues" evidence="2">
    <location>
        <begin position="243"/>
        <end position="252"/>
    </location>
</feature>
<dbReference type="Proteomes" id="UP000019478">
    <property type="component" value="Unassembled WGS sequence"/>
</dbReference>
<proteinExistence type="predicted"/>
<dbReference type="SUPFAM" id="SSF46579">
    <property type="entry name" value="Prefoldin"/>
    <property type="match status" value="1"/>
</dbReference>
<keyword evidence="1" id="KW-0175">Coiled coil</keyword>
<evidence type="ECO:0000313" key="6">
    <source>
        <dbReference type="Proteomes" id="UP000019478"/>
    </source>
</evidence>
<feature type="region of interest" description="Disordered" evidence="2">
    <location>
        <begin position="235"/>
        <end position="257"/>
    </location>
</feature>
<evidence type="ECO:0000313" key="5">
    <source>
        <dbReference type="EMBL" id="EXJ82243.1"/>
    </source>
</evidence>
<evidence type="ECO:0000256" key="2">
    <source>
        <dbReference type="SAM" id="MobiDB-lite"/>
    </source>
</evidence>
<organism evidence="5 6">
    <name type="scientific">Capronia epimyces CBS 606.96</name>
    <dbReference type="NCBI Taxonomy" id="1182542"/>
    <lineage>
        <taxon>Eukaryota</taxon>
        <taxon>Fungi</taxon>
        <taxon>Dikarya</taxon>
        <taxon>Ascomycota</taxon>
        <taxon>Pezizomycotina</taxon>
        <taxon>Eurotiomycetes</taxon>
        <taxon>Chaetothyriomycetidae</taxon>
        <taxon>Chaetothyriales</taxon>
        <taxon>Herpotrichiellaceae</taxon>
        <taxon>Capronia</taxon>
    </lineage>
</organism>
<feature type="coiled-coil region" evidence="1">
    <location>
        <begin position="422"/>
        <end position="502"/>
    </location>
</feature>
<dbReference type="GeneID" id="19170166"/>
<feature type="region of interest" description="Disordered" evidence="2">
    <location>
        <begin position="154"/>
        <end position="178"/>
    </location>
</feature>
<dbReference type="OrthoDB" id="5569911at2759"/>
<dbReference type="STRING" id="1182542.W9XPT4"/>
<evidence type="ECO:0000259" key="4">
    <source>
        <dbReference type="Pfam" id="PF25078"/>
    </source>
</evidence>
<feature type="domain" description="DUF7801" evidence="4">
    <location>
        <begin position="620"/>
        <end position="773"/>
    </location>
</feature>
<feature type="compositionally biased region" description="Basic and acidic residues" evidence="2">
    <location>
        <begin position="825"/>
        <end position="835"/>
    </location>
</feature>
<dbReference type="InterPro" id="IPR056703">
    <property type="entry name" value="DUF7801"/>
</dbReference>
<keyword evidence="6" id="KW-1185">Reference proteome</keyword>
<evidence type="ECO:0000259" key="3">
    <source>
        <dbReference type="Pfam" id="PF15456"/>
    </source>
</evidence>
<feature type="region of interest" description="Disordered" evidence="2">
    <location>
        <begin position="1"/>
        <end position="49"/>
    </location>
</feature>